<protein>
    <recommendedName>
        <fullName evidence="5">Type II secretion system protein GspC N-terminal domain-containing protein</fullName>
    </recommendedName>
</protein>
<comment type="caution">
    <text evidence="3">The sequence shown here is derived from an EMBL/GenBank/DDBJ whole genome shotgun (WGS) entry which is preliminary data.</text>
</comment>
<sequence length="278" mass="31638">MQSKRVQILILLLIISVIYSLLSVFLVNDQTDKNSFRESVSSEDRKPIKDDGNHLNGADMLTKKNTQKLNSISEQPTTINTELELPKQFLLVGTRLKTDSNTEQSMVLLSYVGDLHQYFENDFLLNTDMQLAMVYESKIDISFKDRIFTIALSPPNLLAPDFREAEKSYSDFLEMTPEEIGSRPRILEHLIILTPTPYIADGQLIYPGLNPALFQQAGFKEDDVLKTINGKSVTIEAELDDIKKEMLNASTLVFEVMRKGRMITLYLDIPSEALEIKR</sequence>
<keyword evidence="2" id="KW-1133">Transmembrane helix</keyword>
<accession>A0ABU2ZSK4</accession>
<feature type="transmembrane region" description="Helical" evidence="2">
    <location>
        <begin position="6"/>
        <end position="27"/>
    </location>
</feature>
<dbReference type="Proteomes" id="UP001253545">
    <property type="component" value="Unassembled WGS sequence"/>
</dbReference>
<evidence type="ECO:0000256" key="1">
    <source>
        <dbReference type="SAM" id="MobiDB-lite"/>
    </source>
</evidence>
<dbReference type="InterPro" id="IPR036034">
    <property type="entry name" value="PDZ_sf"/>
</dbReference>
<keyword evidence="2" id="KW-0812">Transmembrane</keyword>
<dbReference type="Gene3D" id="2.30.42.10">
    <property type="match status" value="1"/>
</dbReference>
<name>A0ABU2ZSK4_9ALTE</name>
<evidence type="ECO:0008006" key="5">
    <source>
        <dbReference type="Google" id="ProtNLM"/>
    </source>
</evidence>
<reference evidence="3 4" key="1">
    <citation type="submission" date="2023-09" db="EMBL/GenBank/DDBJ databases">
        <authorList>
            <person name="Rey-Velasco X."/>
        </authorList>
    </citation>
    <scope>NUCLEOTIDE SEQUENCE [LARGE SCALE GENOMIC DNA]</scope>
    <source>
        <strain evidence="3 4">P117</strain>
    </source>
</reference>
<organism evidence="3 4">
    <name type="scientific">Glaciecola petra</name>
    <dbReference type="NCBI Taxonomy" id="3075602"/>
    <lineage>
        <taxon>Bacteria</taxon>
        <taxon>Pseudomonadati</taxon>
        <taxon>Pseudomonadota</taxon>
        <taxon>Gammaproteobacteria</taxon>
        <taxon>Alteromonadales</taxon>
        <taxon>Alteromonadaceae</taxon>
        <taxon>Glaciecola</taxon>
    </lineage>
</organism>
<gene>
    <name evidence="3" type="ORF">RM552_12235</name>
</gene>
<feature type="region of interest" description="Disordered" evidence="1">
    <location>
        <begin position="36"/>
        <end position="57"/>
    </location>
</feature>
<proteinExistence type="predicted"/>
<evidence type="ECO:0000256" key="2">
    <source>
        <dbReference type="SAM" id="Phobius"/>
    </source>
</evidence>
<keyword evidence="2" id="KW-0472">Membrane</keyword>
<evidence type="ECO:0000313" key="3">
    <source>
        <dbReference type="EMBL" id="MDT0595617.1"/>
    </source>
</evidence>
<dbReference type="SUPFAM" id="SSF50156">
    <property type="entry name" value="PDZ domain-like"/>
    <property type="match status" value="1"/>
</dbReference>
<feature type="compositionally biased region" description="Basic and acidic residues" evidence="1">
    <location>
        <begin position="36"/>
        <end position="53"/>
    </location>
</feature>
<keyword evidence="4" id="KW-1185">Reference proteome</keyword>
<dbReference type="EMBL" id="JAVRHX010000003">
    <property type="protein sequence ID" value="MDT0595617.1"/>
    <property type="molecule type" value="Genomic_DNA"/>
</dbReference>
<dbReference type="RefSeq" id="WP_311369138.1">
    <property type="nucleotide sequence ID" value="NZ_JAVRHX010000003.1"/>
</dbReference>
<evidence type="ECO:0000313" key="4">
    <source>
        <dbReference type="Proteomes" id="UP001253545"/>
    </source>
</evidence>